<gene>
    <name evidence="1" type="ORF">NUW54_g10366</name>
</gene>
<sequence>MGAYSRSHTTPSALASTSVTANHHGYANLKSLRTPLGYSARVLSGIAELILSLSALSLGHALQAPVLALILCEYHDRINNLLISLPFFWVTAKYKTSTAHGFRDRPPPLQQPSLLLRKNLPTPACMKYAAASLLFAASVAYAQQGEWQQCGGIGWTGETTCVAGTVCTAYNDYYSQCTPAPATSTLPRLGGVNTAGYDFSVGTDGSFTGTGVSPPPAQFTHFANEGANLFRIPFAHDPYRWRSHQRDVLRHLRQDRSGRIELWFGDFRHRRLGKNVLQQRLHQD</sequence>
<evidence type="ECO:0000313" key="2">
    <source>
        <dbReference type="Proteomes" id="UP001144978"/>
    </source>
</evidence>
<dbReference type="EMBL" id="JANSHE010003718">
    <property type="protein sequence ID" value="KAJ2984825.1"/>
    <property type="molecule type" value="Genomic_DNA"/>
</dbReference>
<keyword evidence="2" id="KW-1185">Reference proteome</keyword>
<proteinExistence type="predicted"/>
<comment type="caution">
    <text evidence="1">The sequence shown here is derived from an EMBL/GenBank/DDBJ whole genome shotgun (WGS) entry which is preliminary data.</text>
</comment>
<dbReference type="Proteomes" id="UP001144978">
    <property type="component" value="Unassembled WGS sequence"/>
</dbReference>
<name>A0ACC1P2M7_9APHY</name>
<evidence type="ECO:0000313" key="1">
    <source>
        <dbReference type="EMBL" id="KAJ2984825.1"/>
    </source>
</evidence>
<accession>A0ACC1P2M7</accession>
<reference evidence="1" key="1">
    <citation type="submission" date="2022-08" db="EMBL/GenBank/DDBJ databases">
        <title>Genome Sequence of Pycnoporus sanguineus.</title>
        <authorList>
            <person name="Buettner E."/>
        </authorList>
    </citation>
    <scope>NUCLEOTIDE SEQUENCE</scope>
    <source>
        <strain evidence="1">CG-C14</strain>
    </source>
</reference>
<organism evidence="1 2">
    <name type="scientific">Trametes sanguinea</name>
    <dbReference type="NCBI Taxonomy" id="158606"/>
    <lineage>
        <taxon>Eukaryota</taxon>
        <taxon>Fungi</taxon>
        <taxon>Dikarya</taxon>
        <taxon>Basidiomycota</taxon>
        <taxon>Agaricomycotina</taxon>
        <taxon>Agaricomycetes</taxon>
        <taxon>Polyporales</taxon>
        <taxon>Polyporaceae</taxon>
        <taxon>Trametes</taxon>
    </lineage>
</organism>
<protein>
    <submittedName>
        <fullName evidence="1">Uncharacterized protein</fullName>
    </submittedName>
</protein>